<reference evidence="2" key="1">
    <citation type="submission" date="2016-07" db="EMBL/GenBank/DDBJ databases">
        <authorList>
            <person name="Bretaudeau A."/>
        </authorList>
    </citation>
    <scope>NUCLEOTIDE SEQUENCE</scope>
    <source>
        <strain evidence="2">Rice</strain>
        <tissue evidence="2">Whole body</tissue>
    </source>
</reference>
<evidence type="ECO:0000313" key="2">
    <source>
        <dbReference type="EMBL" id="SOQ45201.1"/>
    </source>
</evidence>
<protein>
    <submittedName>
        <fullName evidence="2">SFRICE_009581</fullName>
    </submittedName>
</protein>
<name>A0A2H1VWI6_SPOFR</name>
<feature type="region of interest" description="Disordered" evidence="1">
    <location>
        <begin position="212"/>
        <end position="244"/>
    </location>
</feature>
<accession>A0A2H1VWI6</accession>
<organism evidence="2">
    <name type="scientific">Spodoptera frugiperda</name>
    <name type="common">Fall armyworm</name>
    <dbReference type="NCBI Taxonomy" id="7108"/>
    <lineage>
        <taxon>Eukaryota</taxon>
        <taxon>Metazoa</taxon>
        <taxon>Ecdysozoa</taxon>
        <taxon>Arthropoda</taxon>
        <taxon>Hexapoda</taxon>
        <taxon>Insecta</taxon>
        <taxon>Pterygota</taxon>
        <taxon>Neoptera</taxon>
        <taxon>Endopterygota</taxon>
        <taxon>Lepidoptera</taxon>
        <taxon>Glossata</taxon>
        <taxon>Ditrysia</taxon>
        <taxon>Noctuoidea</taxon>
        <taxon>Noctuidae</taxon>
        <taxon>Amphipyrinae</taxon>
        <taxon>Spodoptera</taxon>
    </lineage>
</organism>
<proteinExistence type="predicted"/>
<sequence length="244" mass="27761">MKTLLFGLLWYKPEPYFYLFLKIGVHRSISYASHATDFSLSYKETHTTASTDPRQGARIFSCVVGAFTNIQVHMHMTPRPETTICGCGGVAPCGNRTRYPLHGSQLPSHRTNRAVQYFGSVMDGNRLMTMRTHWMRMHYTARKRPIEETASLAEWLQVRLPGKGSRVRFPGRAKYYWAFFGFRKFLSGTTEFGNVPDYRCYIVVGSLVKRARPRRRKATPGGGASHSPRPRPRPPALRQGTASE</sequence>
<dbReference type="EMBL" id="ODYU01004878">
    <property type="protein sequence ID" value="SOQ45201.1"/>
    <property type="molecule type" value="Genomic_DNA"/>
</dbReference>
<dbReference type="AlphaFoldDB" id="A0A2H1VWI6"/>
<evidence type="ECO:0000256" key="1">
    <source>
        <dbReference type="SAM" id="MobiDB-lite"/>
    </source>
</evidence>
<gene>
    <name evidence="2" type="ORF">SFRICE_009581</name>
</gene>